<dbReference type="AlphaFoldDB" id="A0A5A7PZG5"/>
<accession>A0A5A7PZG5</accession>
<feature type="non-terminal residue" evidence="1">
    <location>
        <position position="105"/>
    </location>
</feature>
<comment type="caution">
    <text evidence="1">The sequence shown here is derived from an EMBL/GenBank/DDBJ whole genome shotgun (WGS) entry which is preliminary data.</text>
</comment>
<dbReference type="GO" id="GO:0016787">
    <property type="term" value="F:hydrolase activity"/>
    <property type="evidence" value="ECO:0007669"/>
    <property type="project" value="UniProtKB-KW"/>
</dbReference>
<name>A0A5A7PZG5_STRAF</name>
<organism evidence="1 2">
    <name type="scientific">Striga asiatica</name>
    <name type="common">Asiatic witchweed</name>
    <name type="synonym">Buchnera asiatica</name>
    <dbReference type="NCBI Taxonomy" id="4170"/>
    <lineage>
        <taxon>Eukaryota</taxon>
        <taxon>Viridiplantae</taxon>
        <taxon>Streptophyta</taxon>
        <taxon>Embryophyta</taxon>
        <taxon>Tracheophyta</taxon>
        <taxon>Spermatophyta</taxon>
        <taxon>Magnoliopsida</taxon>
        <taxon>eudicotyledons</taxon>
        <taxon>Gunneridae</taxon>
        <taxon>Pentapetalae</taxon>
        <taxon>asterids</taxon>
        <taxon>lamiids</taxon>
        <taxon>Lamiales</taxon>
        <taxon>Orobanchaceae</taxon>
        <taxon>Buchnereae</taxon>
        <taxon>Striga</taxon>
    </lineage>
</organism>
<protein>
    <submittedName>
        <fullName evidence="1">ATPase E1-E2 type family protein / haloaciddehalogenase-like hydrolase family protein</fullName>
    </submittedName>
</protein>
<dbReference type="EMBL" id="BKCP01005461">
    <property type="protein sequence ID" value="GER38293.1"/>
    <property type="molecule type" value="Genomic_DNA"/>
</dbReference>
<dbReference type="Proteomes" id="UP000325081">
    <property type="component" value="Unassembled WGS sequence"/>
</dbReference>
<reference evidence="2" key="1">
    <citation type="journal article" date="2019" name="Curr. Biol.">
        <title>Genome Sequence of Striga asiatica Provides Insight into the Evolution of Plant Parasitism.</title>
        <authorList>
            <person name="Yoshida S."/>
            <person name="Kim S."/>
            <person name="Wafula E.K."/>
            <person name="Tanskanen J."/>
            <person name="Kim Y.M."/>
            <person name="Honaas L."/>
            <person name="Yang Z."/>
            <person name="Spallek T."/>
            <person name="Conn C.E."/>
            <person name="Ichihashi Y."/>
            <person name="Cheong K."/>
            <person name="Cui S."/>
            <person name="Der J.P."/>
            <person name="Gundlach H."/>
            <person name="Jiao Y."/>
            <person name="Hori C."/>
            <person name="Ishida J.K."/>
            <person name="Kasahara H."/>
            <person name="Kiba T."/>
            <person name="Kim M.S."/>
            <person name="Koo N."/>
            <person name="Laohavisit A."/>
            <person name="Lee Y.H."/>
            <person name="Lumba S."/>
            <person name="McCourt P."/>
            <person name="Mortimer J.C."/>
            <person name="Mutuku J.M."/>
            <person name="Nomura T."/>
            <person name="Sasaki-Sekimoto Y."/>
            <person name="Seto Y."/>
            <person name="Wang Y."/>
            <person name="Wakatake T."/>
            <person name="Sakakibara H."/>
            <person name="Demura T."/>
            <person name="Yamaguchi S."/>
            <person name="Yoneyama K."/>
            <person name="Manabe R.I."/>
            <person name="Nelson D.C."/>
            <person name="Schulman A.H."/>
            <person name="Timko M.P."/>
            <person name="dePamphilis C.W."/>
            <person name="Choi D."/>
            <person name="Shirasu K."/>
        </authorList>
    </citation>
    <scope>NUCLEOTIDE SEQUENCE [LARGE SCALE GENOMIC DNA]</scope>
    <source>
        <strain evidence="2">cv. UVA1</strain>
    </source>
</reference>
<keyword evidence="2" id="KW-1185">Reference proteome</keyword>
<evidence type="ECO:0000313" key="1">
    <source>
        <dbReference type="EMBL" id="GER38293.1"/>
    </source>
</evidence>
<keyword evidence="1" id="KW-0378">Hydrolase</keyword>
<sequence>MSKISQTLCTQANVLYLYIRASADICYKEDKDIVALFHVYQNAPTNTFLLNVYGHLCGFGLVLVSLGTSEGGKTRLGRQFHMEGDESGLIFRPKPVSLRTRVRVP</sequence>
<proteinExistence type="predicted"/>
<gene>
    <name evidence="1" type="ORF">STAS_14765</name>
</gene>
<evidence type="ECO:0000313" key="2">
    <source>
        <dbReference type="Proteomes" id="UP000325081"/>
    </source>
</evidence>